<organism evidence="2 3">
    <name type="scientific">Colocasia esculenta</name>
    <name type="common">Wild taro</name>
    <name type="synonym">Arum esculentum</name>
    <dbReference type="NCBI Taxonomy" id="4460"/>
    <lineage>
        <taxon>Eukaryota</taxon>
        <taxon>Viridiplantae</taxon>
        <taxon>Streptophyta</taxon>
        <taxon>Embryophyta</taxon>
        <taxon>Tracheophyta</taxon>
        <taxon>Spermatophyta</taxon>
        <taxon>Magnoliopsida</taxon>
        <taxon>Liliopsida</taxon>
        <taxon>Araceae</taxon>
        <taxon>Aroideae</taxon>
        <taxon>Colocasieae</taxon>
        <taxon>Colocasia</taxon>
    </lineage>
</organism>
<evidence type="ECO:0000313" key="3">
    <source>
        <dbReference type="Proteomes" id="UP000652761"/>
    </source>
</evidence>
<comment type="caution">
    <text evidence="2">The sequence shown here is derived from an EMBL/GenBank/DDBJ whole genome shotgun (WGS) entry which is preliminary data.</text>
</comment>
<dbReference type="Proteomes" id="UP000652761">
    <property type="component" value="Unassembled WGS sequence"/>
</dbReference>
<evidence type="ECO:0000313" key="2">
    <source>
        <dbReference type="EMBL" id="MQM15356.1"/>
    </source>
</evidence>
<feature type="region of interest" description="Disordered" evidence="1">
    <location>
        <begin position="86"/>
        <end position="127"/>
    </location>
</feature>
<sequence>MLPPTMDLDGTQVAVNLLSAEVQTERNTQGNLEGTLDSLLVVPILMSVRTYNSCHGSVDTPIDGVDTGYQSLKQFHEDKVQCVDTVPGSVDTRPSLQKTQLSDWDSVSTQPGIPQGERPNVSRKGCGGCRKGKRGAEQCCLEGEREEEEKRRGERIKYQHPEREQSSAIRLRSRRAAKEEEELAIRMPLK</sequence>
<evidence type="ECO:0000256" key="1">
    <source>
        <dbReference type="SAM" id="MobiDB-lite"/>
    </source>
</evidence>
<protein>
    <submittedName>
        <fullName evidence="2">Uncharacterized protein</fullName>
    </submittedName>
</protein>
<dbReference type="EMBL" id="NMUH01006480">
    <property type="protein sequence ID" value="MQM15356.1"/>
    <property type="molecule type" value="Genomic_DNA"/>
</dbReference>
<gene>
    <name evidence="2" type="ORF">Taro_048300</name>
</gene>
<accession>A0A843X2L2</accession>
<keyword evidence="3" id="KW-1185">Reference proteome</keyword>
<dbReference type="AlphaFoldDB" id="A0A843X2L2"/>
<reference evidence="2" key="1">
    <citation type="submission" date="2017-07" db="EMBL/GenBank/DDBJ databases">
        <title>Taro Niue Genome Assembly and Annotation.</title>
        <authorList>
            <person name="Atibalentja N."/>
            <person name="Keating K."/>
            <person name="Fields C.J."/>
        </authorList>
    </citation>
    <scope>NUCLEOTIDE SEQUENCE</scope>
    <source>
        <strain evidence="2">Niue_2</strain>
        <tissue evidence="2">Leaf</tissue>
    </source>
</reference>
<feature type="compositionally biased region" description="Polar residues" evidence="1">
    <location>
        <begin position="92"/>
        <end position="112"/>
    </location>
</feature>
<feature type="compositionally biased region" description="Basic and acidic residues" evidence="1">
    <location>
        <begin position="148"/>
        <end position="165"/>
    </location>
</feature>
<feature type="region of interest" description="Disordered" evidence="1">
    <location>
        <begin position="141"/>
        <end position="190"/>
    </location>
</feature>
<name>A0A843X2L2_COLES</name>
<proteinExistence type="predicted"/>